<reference evidence="1 2" key="1">
    <citation type="journal article" date="2019" name="Nat. Ecol. Evol.">
        <title>Megaphylogeny resolves global patterns of mushroom evolution.</title>
        <authorList>
            <person name="Varga T."/>
            <person name="Krizsan K."/>
            <person name="Foldi C."/>
            <person name="Dima B."/>
            <person name="Sanchez-Garcia M."/>
            <person name="Sanchez-Ramirez S."/>
            <person name="Szollosi G.J."/>
            <person name="Szarkandi J.G."/>
            <person name="Papp V."/>
            <person name="Albert L."/>
            <person name="Andreopoulos W."/>
            <person name="Angelini C."/>
            <person name="Antonin V."/>
            <person name="Barry K.W."/>
            <person name="Bougher N.L."/>
            <person name="Buchanan P."/>
            <person name="Buyck B."/>
            <person name="Bense V."/>
            <person name="Catcheside P."/>
            <person name="Chovatia M."/>
            <person name="Cooper J."/>
            <person name="Damon W."/>
            <person name="Desjardin D."/>
            <person name="Finy P."/>
            <person name="Geml J."/>
            <person name="Haridas S."/>
            <person name="Hughes K."/>
            <person name="Justo A."/>
            <person name="Karasinski D."/>
            <person name="Kautmanova I."/>
            <person name="Kiss B."/>
            <person name="Kocsube S."/>
            <person name="Kotiranta H."/>
            <person name="LaButti K.M."/>
            <person name="Lechner B.E."/>
            <person name="Liimatainen K."/>
            <person name="Lipzen A."/>
            <person name="Lukacs Z."/>
            <person name="Mihaltcheva S."/>
            <person name="Morgado L.N."/>
            <person name="Niskanen T."/>
            <person name="Noordeloos M.E."/>
            <person name="Ohm R.A."/>
            <person name="Ortiz-Santana B."/>
            <person name="Ovrebo C."/>
            <person name="Racz N."/>
            <person name="Riley R."/>
            <person name="Savchenko A."/>
            <person name="Shiryaev A."/>
            <person name="Soop K."/>
            <person name="Spirin V."/>
            <person name="Szebenyi C."/>
            <person name="Tomsovsky M."/>
            <person name="Tulloss R.E."/>
            <person name="Uehling J."/>
            <person name="Grigoriev I.V."/>
            <person name="Vagvolgyi C."/>
            <person name="Papp T."/>
            <person name="Martin F.M."/>
            <person name="Miettinen O."/>
            <person name="Hibbett D.S."/>
            <person name="Nagy L.G."/>
        </authorList>
    </citation>
    <scope>NUCLEOTIDE SEQUENCE [LARGE SCALE GENOMIC DNA]</scope>
    <source>
        <strain evidence="1 2">NL-1719</strain>
    </source>
</reference>
<organism evidence="1 2">
    <name type="scientific">Pluteus cervinus</name>
    <dbReference type="NCBI Taxonomy" id="181527"/>
    <lineage>
        <taxon>Eukaryota</taxon>
        <taxon>Fungi</taxon>
        <taxon>Dikarya</taxon>
        <taxon>Basidiomycota</taxon>
        <taxon>Agaricomycotina</taxon>
        <taxon>Agaricomycetes</taxon>
        <taxon>Agaricomycetidae</taxon>
        <taxon>Agaricales</taxon>
        <taxon>Pluteineae</taxon>
        <taxon>Pluteaceae</taxon>
        <taxon>Pluteus</taxon>
    </lineage>
</organism>
<protein>
    <submittedName>
        <fullName evidence="1">Uncharacterized protein</fullName>
    </submittedName>
</protein>
<proteinExistence type="predicted"/>
<accession>A0ACD3A5Z0</accession>
<dbReference type="Proteomes" id="UP000308600">
    <property type="component" value="Unassembled WGS sequence"/>
</dbReference>
<keyword evidence="2" id="KW-1185">Reference proteome</keyword>
<dbReference type="EMBL" id="ML208696">
    <property type="protein sequence ID" value="TFK61093.1"/>
    <property type="molecule type" value="Genomic_DNA"/>
</dbReference>
<name>A0ACD3A5Z0_9AGAR</name>
<gene>
    <name evidence="1" type="ORF">BDN72DRAFT_863867</name>
</gene>
<evidence type="ECO:0000313" key="2">
    <source>
        <dbReference type="Proteomes" id="UP000308600"/>
    </source>
</evidence>
<sequence>MAAFNPSSVQAQDPTVPIKPFAHYQFCLHWYPCTPGGSLGFGQGAGSNKCERGSGFYISSDVENAQLGAELVLDGRLIYYKSQPNEDPPNCVPVQLWTILVSS</sequence>
<evidence type="ECO:0000313" key="1">
    <source>
        <dbReference type="EMBL" id="TFK61093.1"/>
    </source>
</evidence>